<comment type="caution">
    <text evidence="1">The sequence shown here is derived from an EMBL/GenBank/DDBJ whole genome shotgun (WGS) entry which is preliminary data.</text>
</comment>
<gene>
    <name evidence="1" type="ORF">A2161_09590</name>
</gene>
<proteinExistence type="predicted"/>
<accession>A0A1F7RQ16</accession>
<sequence length="93" mass="10527">MQDFNIDIGKAEVLTLAIQENAGIIATDDRNTIRACKFLRKDFITAITVLMMSLEKKIIDREEALIKLGKLQSFGRYSKPIIEDATKRIKGDI</sequence>
<dbReference type="AlphaFoldDB" id="A0A1F7RQ16"/>
<evidence type="ECO:0000313" key="1">
    <source>
        <dbReference type="EMBL" id="OGL43238.1"/>
    </source>
</evidence>
<reference evidence="1 2" key="1">
    <citation type="journal article" date="2016" name="Nat. Commun.">
        <title>Thousands of microbial genomes shed light on interconnected biogeochemical processes in an aquifer system.</title>
        <authorList>
            <person name="Anantharaman K."/>
            <person name="Brown C.T."/>
            <person name="Hug L.A."/>
            <person name="Sharon I."/>
            <person name="Castelle C.J."/>
            <person name="Probst A.J."/>
            <person name="Thomas B.C."/>
            <person name="Singh A."/>
            <person name="Wilkins M.J."/>
            <person name="Karaoz U."/>
            <person name="Brodie E.L."/>
            <person name="Williams K.H."/>
            <person name="Hubbard S.S."/>
            <person name="Banfield J.F."/>
        </authorList>
    </citation>
    <scope>NUCLEOTIDE SEQUENCE [LARGE SCALE GENOMIC DNA]</scope>
</reference>
<protein>
    <recommendedName>
        <fullName evidence="3">DUF3368 domain-containing protein</fullName>
    </recommendedName>
</protein>
<dbReference type="EMBL" id="MGDD01000283">
    <property type="protein sequence ID" value="OGL43238.1"/>
    <property type="molecule type" value="Genomic_DNA"/>
</dbReference>
<name>A0A1F7RQ16_9BACT</name>
<evidence type="ECO:0008006" key="3">
    <source>
        <dbReference type="Google" id="ProtNLM"/>
    </source>
</evidence>
<dbReference type="Proteomes" id="UP000179266">
    <property type="component" value="Unassembled WGS sequence"/>
</dbReference>
<evidence type="ECO:0000313" key="2">
    <source>
        <dbReference type="Proteomes" id="UP000179266"/>
    </source>
</evidence>
<organism evidence="1 2">
    <name type="scientific">Candidatus Schekmanbacteria bacterium RBG_13_48_7</name>
    <dbReference type="NCBI Taxonomy" id="1817878"/>
    <lineage>
        <taxon>Bacteria</taxon>
        <taxon>Candidatus Schekmaniibacteriota</taxon>
    </lineage>
</organism>